<keyword evidence="3" id="KW-1185">Reference proteome</keyword>
<dbReference type="Proteomes" id="UP001064504">
    <property type="component" value="Chromosome"/>
</dbReference>
<feature type="region of interest" description="Disordered" evidence="1">
    <location>
        <begin position="1"/>
        <end position="48"/>
    </location>
</feature>
<protein>
    <submittedName>
        <fullName evidence="2">Uncharacterized protein</fullName>
    </submittedName>
</protein>
<gene>
    <name evidence="2" type="ORF">N5C08_13495</name>
</gene>
<evidence type="ECO:0000313" key="3">
    <source>
        <dbReference type="Proteomes" id="UP001064504"/>
    </source>
</evidence>
<sequence length="74" mass="8124">MKHSDGNTSDKVPRPISSEQAQRGEAAPDPVLETPDADTEVVDKVITPTSIKEQEELTHKIKERLAEVESKTGK</sequence>
<dbReference type="EMBL" id="CP104557">
    <property type="protein sequence ID" value="UXH38014.1"/>
    <property type="molecule type" value="Genomic_DNA"/>
</dbReference>
<evidence type="ECO:0000313" key="2">
    <source>
        <dbReference type="EMBL" id="UXH38014.1"/>
    </source>
</evidence>
<proteinExistence type="predicted"/>
<evidence type="ECO:0000256" key="1">
    <source>
        <dbReference type="SAM" id="MobiDB-lite"/>
    </source>
</evidence>
<accession>A0ABY6AEY9</accession>
<name>A0ABY6AEY9_9PSED</name>
<reference evidence="2" key="1">
    <citation type="submission" date="2022-09" db="EMBL/GenBank/DDBJ databases">
        <title>Complete genome sequence of Pseudomonas promysalinigenes strain RL-WG26, a newly isolated PGPR with the potential for plant salinity stress alleviation.</title>
        <authorList>
            <person name="Ren L."/>
            <person name="Wang G."/>
            <person name="Hu H."/>
        </authorList>
    </citation>
    <scope>NUCLEOTIDE SEQUENCE</scope>
    <source>
        <strain evidence="2">RL-WG26</strain>
    </source>
</reference>
<organism evidence="2 3">
    <name type="scientific">Pseudomonas promysalinigenes</name>
    <dbReference type="NCBI Taxonomy" id="485898"/>
    <lineage>
        <taxon>Bacteria</taxon>
        <taxon>Pseudomonadati</taxon>
        <taxon>Pseudomonadota</taxon>
        <taxon>Gammaproteobacteria</taxon>
        <taxon>Pseudomonadales</taxon>
        <taxon>Pseudomonadaceae</taxon>
        <taxon>Pseudomonas</taxon>
    </lineage>
</organism>
<dbReference type="RefSeq" id="WP_060477048.1">
    <property type="nucleotide sequence ID" value="NZ_CP104557.1"/>
</dbReference>
<feature type="compositionally biased region" description="Polar residues" evidence="1">
    <location>
        <begin position="1"/>
        <end position="10"/>
    </location>
</feature>